<dbReference type="SMART" id="SM00342">
    <property type="entry name" value="HTH_ARAC"/>
    <property type="match status" value="1"/>
</dbReference>
<keyword evidence="1" id="KW-0805">Transcription regulation</keyword>
<evidence type="ECO:0000256" key="2">
    <source>
        <dbReference type="ARBA" id="ARBA00023125"/>
    </source>
</evidence>
<evidence type="ECO:0000313" key="6">
    <source>
        <dbReference type="Proteomes" id="UP000266552"/>
    </source>
</evidence>
<accession>A0A385TGU3</accession>
<dbReference type="PANTHER" id="PTHR43280:SF2">
    <property type="entry name" value="HTH-TYPE TRANSCRIPTIONAL REGULATOR EXSA"/>
    <property type="match status" value="1"/>
</dbReference>
<keyword evidence="6" id="KW-1185">Reference proteome</keyword>
<evidence type="ECO:0000256" key="3">
    <source>
        <dbReference type="ARBA" id="ARBA00023163"/>
    </source>
</evidence>
<protein>
    <submittedName>
        <fullName evidence="5">AraC family transcriptional regulator</fullName>
    </submittedName>
</protein>
<dbReference type="SUPFAM" id="SSF46689">
    <property type="entry name" value="Homeodomain-like"/>
    <property type="match status" value="2"/>
</dbReference>
<evidence type="ECO:0000256" key="1">
    <source>
        <dbReference type="ARBA" id="ARBA00023015"/>
    </source>
</evidence>
<keyword evidence="2" id="KW-0238">DNA-binding</keyword>
<dbReference type="InterPro" id="IPR009057">
    <property type="entry name" value="Homeodomain-like_sf"/>
</dbReference>
<dbReference type="PROSITE" id="PS01124">
    <property type="entry name" value="HTH_ARAC_FAMILY_2"/>
    <property type="match status" value="1"/>
</dbReference>
<dbReference type="InterPro" id="IPR013096">
    <property type="entry name" value="Cupin_2"/>
</dbReference>
<evidence type="ECO:0000313" key="5">
    <source>
        <dbReference type="EMBL" id="AYB42853.1"/>
    </source>
</evidence>
<dbReference type="EMBL" id="CP032412">
    <property type="protein sequence ID" value="AYB42853.1"/>
    <property type="molecule type" value="Genomic_DNA"/>
</dbReference>
<dbReference type="AlphaFoldDB" id="A0A385TGU3"/>
<dbReference type="SUPFAM" id="SSF51215">
    <property type="entry name" value="Regulatory protein AraC"/>
    <property type="match status" value="1"/>
</dbReference>
<keyword evidence="3" id="KW-0804">Transcription</keyword>
<dbReference type="InterPro" id="IPR018062">
    <property type="entry name" value="HTH_AraC-typ_CS"/>
</dbReference>
<organism evidence="5 6">
    <name type="scientific">Paenibacillus lautus</name>
    <name type="common">Bacillus lautus</name>
    <dbReference type="NCBI Taxonomy" id="1401"/>
    <lineage>
        <taxon>Bacteria</taxon>
        <taxon>Bacillati</taxon>
        <taxon>Bacillota</taxon>
        <taxon>Bacilli</taxon>
        <taxon>Bacillales</taxon>
        <taxon>Paenibacillaceae</taxon>
        <taxon>Paenibacillus</taxon>
    </lineage>
</organism>
<reference evidence="5 6" key="1">
    <citation type="submission" date="2018-09" db="EMBL/GenBank/DDBJ databases">
        <title>Genome Sequence of Paenibacillus lautus Strain E7593-69, Azo Dye-Degrading Bacteria, Isolated from Commercial Tattoo Inks.</title>
        <authorList>
            <person name="Nho S.W."/>
            <person name="Kim S.-J."/>
            <person name="Kweon O."/>
            <person name="Cerniglia C.E."/>
        </authorList>
    </citation>
    <scope>NUCLEOTIDE SEQUENCE [LARGE SCALE GENOMIC DNA]</scope>
    <source>
        <strain evidence="5 6">E7593-69</strain>
    </source>
</reference>
<feature type="domain" description="HTH araC/xylS-type" evidence="4">
    <location>
        <begin position="194"/>
        <end position="292"/>
    </location>
</feature>
<dbReference type="InterPro" id="IPR037923">
    <property type="entry name" value="HTH-like"/>
</dbReference>
<dbReference type="PROSITE" id="PS00041">
    <property type="entry name" value="HTH_ARAC_FAMILY_1"/>
    <property type="match status" value="1"/>
</dbReference>
<gene>
    <name evidence="5" type="ORF">D5F53_05970</name>
</gene>
<proteinExistence type="predicted"/>
<dbReference type="Pfam" id="PF07883">
    <property type="entry name" value="Cupin_2"/>
    <property type="match status" value="1"/>
</dbReference>
<dbReference type="Gene3D" id="2.60.120.10">
    <property type="entry name" value="Jelly Rolls"/>
    <property type="match status" value="1"/>
</dbReference>
<dbReference type="PANTHER" id="PTHR43280">
    <property type="entry name" value="ARAC-FAMILY TRANSCRIPTIONAL REGULATOR"/>
    <property type="match status" value="1"/>
</dbReference>
<dbReference type="GO" id="GO:0043565">
    <property type="term" value="F:sequence-specific DNA binding"/>
    <property type="evidence" value="ECO:0007669"/>
    <property type="project" value="InterPro"/>
</dbReference>
<dbReference type="InterPro" id="IPR014710">
    <property type="entry name" value="RmlC-like_jellyroll"/>
</dbReference>
<dbReference type="Pfam" id="PF12833">
    <property type="entry name" value="HTH_18"/>
    <property type="match status" value="1"/>
</dbReference>
<evidence type="ECO:0000259" key="4">
    <source>
        <dbReference type="PROSITE" id="PS01124"/>
    </source>
</evidence>
<sequence>MNREGLRIRSFIERGWNMENSQKSFVISMERFKPHTFQAEQGEGLFRSHAHEYDELTLVLDGEGYYSSSEQNIKVAAGDLILIPARLHHGFVCTRPWQGISVHFFHDRLPVHCQYLFHEIESKPHRIRSAHLHEDDMRWAEVSFFQLEKEWNSNRQDIDAYNIMRIAFETTLLIFQRNRETTMPTAGADQVVLEAIVKEIHSSYHTQITVNELAARHFISESNLRRKFSEAFGVSPKQYIINLRLMEAKRLLRQTDKAIESISAEVGFTSSSRFYEFFTKSNGATPLEWRKQNP</sequence>
<dbReference type="Proteomes" id="UP000266552">
    <property type="component" value="Chromosome"/>
</dbReference>
<dbReference type="Gene3D" id="1.10.10.60">
    <property type="entry name" value="Homeodomain-like"/>
    <property type="match status" value="1"/>
</dbReference>
<dbReference type="InterPro" id="IPR018060">
    <property type="entry name" value="HTH_AraC"/>
</dbReference>
<dbReference type="GO" id="GO:0003700">
    <property type="term" value="F:DNA-binding transcription factor activity"/>
    <property type="evidence" value="ECO:0007669"/>
    <property type="project" value="InterPro"/>
</dbReference>
<dbReference type="KEGG" id="plw:D5F53_05970"/>
<name>A0A385TGU3_PAELA</name>